<proteinExistence type="predicted"/>
<gene>
    <name evidence="3" type="ORF">QVZ43_11860</name>
</gene>
<evidence type="ECO:0000256" key="1">
    <source>
        <dbReference type="PROSITE-ProRule" id="PRU00409"/>
    </source>
</evidence>
<evidence type="ECO:0000259" key="2">
    <source>
        <dbReference type="PROSITE" id="PS50975"/>
    </source>
</evidence>
<keyword evidence="4" id="KW-1185">Reference proteome</keyword>
<dbReference type="Gene3D" id="3.30.470.20">
    <property type="entry name" value="ATP-grasp fold, B domain"/>
    <property type="match status" value="1"/>
</dbReference>
<dbReference type="RefSeq" id="WP_302910109.1">
    <property type="nucleotide sequence ID" value="NZ_JAUMIS010000002.1"/>
</dbReference>
<dbReference type="InterPro" id="IPR011761">
    <property type="entry name" value="ATP-grasp"/>
</dbReference>
<evidence type="ECO:0000313" key="4">
    <source>
        <dbReference type="Proteomes" id="UP001168640"/>
    </source>
</evidence>
<dbReference type="SUPFAM" id="SSF56059">
    <property type="entry name" value="Glutathione synthetase ATP-binding domain-like"/>
    <property type="match status" value="1"/>
</dbReference>
<reference evidence="3" key="1">
    <citation type="submission" date="2023-07" db="EMBL/GenBank/DDBJ databases">
        <title>Marinobacter sp. chi1 genome sequencing and assembly.</title>
        <authorList>
            <person name="Park S."/>
        </authorList>
    </citation>
    <scope>NUCLEOTIDE SEQUENCE</scope>
    <source>
        <strain evidence="3">Chi1</strain>
    </source>
</reference>
<dbReference type="EMBL" id="JAUMIS010000002">
    <property type="protein sequence ID" value="MDO3722419.1"/>
    <property type="molecule type" value="Genomic_DNA"/>
</dbReference>
<protein>
    <recommendedName>
        <fullName evidence="2">ATP-grasp domain-containing protein</fullName>
    </recommendedName>
</protein>
<sequence>MEQAYVIILANGLNGLGAVRSAVHAGIKTYTLVANPKDLTAYSRYSKPFQLIPLNPTVSEVRPVLDRIRSTEGAPGVVLACSDSSAELIGQLKDSGYSAHHLIGPTSKATNILNDKRQECQVMDSGGVTLPKTYYHLESSPPESFPVLVKPRSFREYEALGSKNLVLDSPEAADEFREKFKGQLDKFIAQEIIPGDDNNLWVCNVTFDLNQNLSSCFVFNRLGTMPSHYGVTSLAISRDNQTLREECERIGRALGYTGPAMIEFKRDPSSGKYYYIETNPRLGMCNWFDTRCGINNVLASARIANGDSVDFQPQKNNRIYWNFLGDLIARLENRENVLAIAWLYLGLLRRQRVGALFYWRDPVPAFKYSWDTMKNTALRVFRIVRNKVI</sequence>
<dbReference type="InterPro" id="IPR005479">
    <property type="entry name" value="CPAse_ATP-bd"/>
</dbReference>
<keyword evidence="1" id="KW-0067">ATP-binding</keyword>
<organism evidence="3 4">
    <name type="scientific">Marinobacter suaedae</name>
    <dbReference type="NCBI Taxonomy" id="3057675"/>
    <lineage>
        <taxon>Bacteria</taxon>
        <taxon>Pseudomonadati</taxon>
        <taxon>Pseudomonadota</taxon>
        <taxon>Gammaproteobacteria</taxon>
        <taxon>Pseudomonadales</taxon>
        <taxon>Marinobacteraceae</taxon>
        <taxon>Marinobacter</taxon>
    </lineage>
</organism>
<comment type="caution">
    <text evidence="3">The sequence shown here is derived from an EMBL/GenBank/DDBJ whole genome shotgun (WGS) entry which is preliminary data.</text>
</comment>
<name>A0ABT8W2F0_9GAMM</name>
<feature type="domain" description="ATP-grasp" evidence="2">
    <location>
        <begin position="120"/>
        <end position="305"/>
    </location>
</feature>
<dbReference type="Proteomes" id="UP001168640">
    <property type="component" value="Unassembled WGS sequence"/>
</dbReference>
<keyword evidence="1" id="KW-0547">Nucleotide-binding</keyword>
<dbReference type="Pfam" id="PF02786">
    <property type="entry name" value="CPSase_L_D2"/>
    <property type="match status" value="1"/>
</dbReference>
<evidence type="ECO:0000313" key="3">
    <source>
        <dbReference type="EMBL" id="MDO3722419.1"/>
    </source>
</evidence>
<dbReference type="PROSITE" id="PS50975">
    <property type="entry name" value="ATP_GRASP"/>
    <property type="match status" value="1"/>
</dbReference>
<accession>A0ABT8W2F0</accession>